<dbReference type="SMART" id="SM00607">
    <property type="entry name" value="FTP"/>
    <property type="match status" value="2"/>
</dbReference>
<keyword evidence="5" id="KW-0430">Lectin</keyword>
<gene>
    <name evidence="11" type="primary">LOC116957493</name>
</gene>
<keyword evidence="10" id="KW-1185">Reference proteome</keyword>
<keyword evidence="8" id="KW-0732">Signal</keyword>
<feature type="domain" description="Fucolectin tachylectin-4 pentraxin-1" evidence="9">
    <location>
        <begin position="178"/>
        <end position="319"/>
    </location>
</feature>
<sequence>MDMRAIVLITSLVAFAALSVQAYNVIRENVAQYGVATQSSTYPYRIANASLAIDGNMSSSTEICTSTIFEAHPWWSLDLKVKMPVYAVTITFRGNYLYQFTNQCQLLLGNLSDSSAADNIFCQTLSNAKMNTTTTFNCSGQAARFIHIVSKVDNFLYLQLCEVQVSTIPLQPNNGPVIYGSAQQSSNANTRSVASLVLDSSHNVNFCLGSCSQTAKEWEPWLRLQLDRPYMVSSVGIVNRNDTQGLRLFGAEIRVGNSKANGGKGNALCAEDIFVPLGRSRDYPCPFLKGRFVSIIIPGRVDSLSLCEVKVNLNTYAINFNILY</sequence>
<accession>A0AAJ7XI45</accession>
<keyword evidence="7" id="KW-1015">Disulfide bond</keyword>
<comment type="function">
    <text evidence="1">Acts as a defensive agent. Recognizes blood group fucosylated oligosaccharides including A, B, H and Lewis B-type antigens. Does not recognize Lewis A antigen and has low affinity for monovalent haptens.</text>
</comment>
<evidence type="ECO:0000256" key="1">
    <source>
        <dbReference type="ARBA" id="ARBA00002219"/>
    </source>
</evidence>
<dbReference type="RefSeq" id="XP_032835564.1">
    <property type="nucleotide sequence ID" value="XM_032979673.1"/>
</dbReference>
<keyword evidence="4" id="KW-0479">Metal-binding</keyword>
<feature type="domain" description="Fucolectin tachylectin-4 pentraxin-1" evidence="9">
    <location>
        <begin position="27"/>
        <end position="171"/>
    </location>
</feature>
<dbReference type="Pfam" id="PF22633">
    <property type="entry name" value="F5_F8_type_C_2"/>
    <property type="match status" value="2"/>
</dbReference>
<dbReference type="GO" id="GO:0010185">
    <property type="term" value="P:regulation of cellular defense response"/>
    <property type="evidence" value="ECO:0007669"/>
    <property type="project" value="UniProtKB-ARBA"/>
</dbReference>
<evidence type="ECO:0000256" key="2">
    <source>
        <dbReference type="ARBA" id="ARBA00010147"/>
    </source>
</evidence>
<evidence type="ECO:0000259" key="9">
    <source>
        <dbReference type="SMART" id="SM00607"/>
    </source>
</evidence>
<evidence type="ECO:0000256" key="7">
    <source>
        <dbReference type="ARBA" id="ARBA00023157"/>
    </source>
</evidence>
<reference evidence="11" key="1">
    <citation type="submission" date="2025-08" db="UniProtKB">
        <authorList>
            <consortium name="RefSeq"/>
        </authorList>
    </citation>
    <scope>IDENTIFICATION</scope>
    <source>
        <tissue evidence="11">Sperm</tissue>
    </source>
</reference>
<dbReference type="AlphaFoldDB" id="A0AAJ7XI45"/>
<protein>
    <submittedName>
        <fullName evidence="11">Uncharacterized protein LOC116957493 isoform X1</fullName>
    </submittedName>
</protein>
<feature type="chain" id="PRO_5042612730" evidence="8">
    <location>
        <begin position="23"/>
        <end position="324"/>
    </location>
</feature>
<evidence type="ECO:0000256" key="5">
    <source>
        <dbReference type="ARBA" id="ARBA00022734"/>
    </source>
</evidence>
<dbReference type="SUPFAM" id="SSF49785">
    <property type="entry name" value="Galactose-binding domain-like"/>
    <property type="match status" value="2"/>
</dbReference>
<name>A0AAJ7XI45_PETMA</name>
<dbReference type="GO" id="GO:0001868">
    <property type="term" value="P:regulation of complement activation, lectin pathway"/>
    <property type="evidence" value="ECO:0007669"/>
    <property type="project" value="UniProtKB-ARBA"/>
</dbReference>
<dbReference type="InterPro" id="IPR008979">
    <property type="entry name" value="Galactose-bd-like_sf"/>
</dbReference>
<evidence type="ECO:0000313" key="11">
    <source>
        <dbReference type="RefSeq" id="XP_032835564.1"/>
    </source>
</evidence>
<feature type="signal peptide" evidence="8">
    <location>
        <begin position="1"/>
        <end position="22"/>
    </location>
</feature>
<dbReference type="GO" id="GO:0042806">
    <property type="term" value="F:fucose binding"/>
    <property type="evidence" value="ECO:0007669"/>
    <property type="project" value="UniProtKB-ARBA"/>
</dbReference>
<comment type="subunit">
    <text evidence="3">Homotrimer.</text>
</comment>
<dbReference type="PANTHER" id="PTHR45713:SF6">
    <property type="entry name" value="F5_8 TYPE C DOMAIN-CONTAINING PROTEIN"/>
    <property type="match status" value="1"/>
</dbReference>
<dbReference type="GO" id="GO:0046872">
    <property type="term" value="F:metal ion binding"/>
    <property type="evidence" value="ECO:0007669"/>
    <property type="project" value="UniProtKB-KW"/>
</dbReference>
<proteinExistence type="inferred from homology"/>
<dbReference type="InterPro" id="IPR006585">
    <property type="entry name" value="FTP1"/>
</dbReference>
<dbReference type="InterPro" id="IPR051941">
    <property type="entry name" value="BG_Antigen-Binding_Lectin"/>
</dbReference>
<dbReference type="KEGG" id="pmrn:116957493"/>
<evidence type="ECO:0000256" key="6">
    <source>
        <dbReference type="ARBA" id="ARBA00022837"/>
    </source>
</evidence>
<keyword evidence="6" id="KW-0106">Calcium</keyword>
<dbReference type="Gene3D" id="2.60.120.260">
    <property type="entry name" value="Galactose-binding domain-like"/>
    <property type="match status" value="2"/>
</dbReference>
<evidence type="ECO:0000256" key="4">
    <source>
        <dbReference type="ARBA" id="ARBA00022723"/>
    </source>
</evidence>
<dbReference type="PANTHER" id="PTHR45713">
    <property type="entry name" value="FTP DOMAIN-CONTAINING PROTEIN"/>
    <property type="match status" value="1"/>
</dbReference>
<evidence type="ECO:0000256" key="3">
    <source>
        <dbReference type="ARBA" id="ARBA00011233"/>
    </source>
</evidence>
<evidence type="ECO:0000313" key="10">
    <source>
        <dbReference type="Proteomes" id="UP001318040"/>
    </source>
</evidence>
<evidence type="ECO:0000256" key="8">
    <source>
        <dbReference type="SAM" id="SignalP"/>
    </source>
</evidence>
<organism evidence="10 11">
    <name type="scientific">Petromyzon marinus</name>
    <name type="common">Sea lamprey</name>
    <dbReference type="NCBI Taxonomy" id="7757"/>
    <lineage>
        <taxon>Eukaryota</taxon>
        <taxon>Metazoa</taxon>
        <taxon>Chordata</taxon>
        <taxon>Craniata</taxon>
        <taxon>Vertebrata</taxon>
        <taxon>Cyclostomata</taxon>
        <taxon>Hyperoartia</taxon>
        <taxon>Petromyzontiformes</taxon>
        <taxon>Petromyzontidae</taxon>
        <taxon>Petromyzon</taxon>
    </lineage>
</organism>
<comment type="similarity">
    <text evidence="2">Belongs to the fucolectin family.</text>
</comment>
<dbReference type="Proteomes" id="UP001318040">
    <property type="component" value="Chromosome 75"/>
</dbReference>